<feature type="compositionally biased region" description="Basic and acidic residues" evidence="1">
    <location>
        <begin position="114"/>
        <end position="123"/>
    </location>
</feature>
<name>A0A0W0U292_9GAMM</name>
<reference evidence="2 4" key="1">
    <citation type="submission" date="2015-11" db="EMBL/GenBank/DDBJ databases">
        <title>Genomic analysis of 38 Legionella species identifies large and diverse effector repertoires.</title>
        <authorList>
            <person name="Burstein D."/>
            <person name="Amaro F."/>
            <person name="Zusman T."/>
            <person name="Lifshitz Z."/>
            <person name="Cohen O."/>
            <person name="Gilbert J.A."/>
            <person name="Pupko T."/>
            <person name="Shuman H.A."/>
            <person name="Segal G."/>
        </authorList>
    </citation>
    <scope>NUCLEOTIDE SEQUENCE [LARGE SCALE GENOMIC DNA]</scope>
    <source>
        <strain evidence="2 4">WO-44C</strain>
    </source>
</reference>
<dbReference type="STRING" id="453.Lfee_0918"/>
<evidence type="ECO:0000313" key="5">
    <source>
        <dbReference type="Proteomes" id="UP000251942"/>
    </source>
</evidence>
<dbReference type="RefSeq" id="WP_058444355.1">
    <property type="nucleotide sequence ID" value="NZ_CAAAHT010000010.1"/>
</dbReference>
<reference evidence="3 5" key="2">
    <citation type="submission" date="2018-06" db="EMBL/GenBank/DDBJ databases">
        <authorList>
            <consortium name="Pathogen Informatics"/>
            <person name="Doyle S."/>
        </authorList>
    </citation>
    <scope>NUCLEOTIDE SEQUENCE [LARGE SCALE GENOMIC DNA]</scope>
    <source>
        <strain evidence="3 5">NCTC12022</strain>
    </source>
</reference>
<dbReference type="EMBL" id="UASS01000001">
    <property type="protein sequence ID" value="SPX59390.1"/>
    <property type="molecule type" value="Genomic_DNA"/>
</dbReference>
<organism evidence="2 4">
    <name type="scientific">Legionella feeleii</name>
    <dbReference type="NCBI Taxonomy" id="453"/>
    <lineage>
        <taxon>Bacteria</taxon>
        <taxon>Pseudomonadati</taxon>
        <taxon>Pseudomonadota</taxon>
        <taxon>Gammaproteobacteria</taxon>
        <taxon>Legionellales</taxon>
        <taxon>Legionellaceae</taxon>
        <taxon>Legionella</taxon>
    </lineage>
</organism>
<dbReference type="AlphaFoldDB" id="A0A0W0U292"/>
<evidence type="ECO:0000256" key="1">
    <source>
        <dbReference type="SAM" id="MobiDB-lite"/>
    </source>
</evidence>
<dbReference type="PATRIC" id="fig|453.4.peg.992"/>
<dbReference type="OrthoDB" id="5638981at2"/>
<dbReference type="Proteomes" id="UP000054698">
    <property type="component" value="Unassembled WGS sequence"/>
</dbReference>
<keyword evidence="4" id="KW-1185">Reference proteome</keyword>
<evidence type="ECO:0000313" key="4">
    <source>
        <dbReference type="Proteomes" id="UP000054698"/>
    </source>
</evidence>
<dbReference type="EMBL" id="LNYB01000028">
    <property type="protein sequence ID" value="KTD01871.1"/>
    <property type="molecule type" value="Genomic_DNA"/>
</dbReference>
<sequence>MRFFSQLPPLQLYKTLYQMTLEELEELNRSYEPEFVQLGVREAQEERNLADYRREITTLRSHQEIHNPPELSAQITTFTLAIKASEKKLERIQQEVTALANELRKVNAVLAQKRKETIQHSPEEYSPAPTSPNSP</sequence>
<evidence type="ECO:0000313" key="2">
    <source>
        <dbReference type="EMBL" id="KTD01871.1"/>
    </source>
</evidence>
<evidence type="ECO:0000313" key="3">
    <source>
        <dbReference type="EMBL" id="SPX59390.1"/>
    </source>
</evidence>
<dbReference type="Proteomes" id="UP000251942">
    <property type="component" value="Unassembled WGS sequence"/>
</dbReference>
<gene>
    <name evidence="2" type="ORF">Lfee_0918</name>
    <name evidence="3" type="ORF">NCTC12022_00212</name>
</gene>
<feature type="region of interest" description="Disordered" evidence="1">
    <location>
        <begin position="114"/>
        <end position="135"/>
    </location>
</feature>
<accession>A0A0W0U292</accession>
<proteinExistence type="predicted"/>
<protein>
    <submittedName>
        <fullName evidence="2">Uncharacterized protein</fullName>
    </submittedName>
</protein>